<dbReference type="InterPro" id="IPR012338">
    <property type="entry name" value="Beta-lactam/transpept-like"/>
</dbReference>
<dbReference type="InterPro" id="IPR001466">
    <property type="entry name" value="Beta-lactam-related"/>
</dbReference>
<protein>
    <submittedName>
        <fullName evidence="2">Serine hydrolase</fullName>
    </submittedName>
</protein>
<evidence type="ECO:0000259" key="1">
    <source>
        <dbReference type="Pfam" id="PF00144"/>
    </source>
</evidence>
<dbReference type="GO" id="GO:0016787">
    <property type="term" value="F:hydrolase activity"/>
    <property type="evidence" value="ECO:0007669"/>
    <property type="project" value="UniProtKB-KW"/>
</dbReference>
<dbReference type="Gene3D" id="3.40.710.10">
    <property type="entry name" value="DD-peptidase/beta-lactamase superfamily"/>
    <property type="match status" value="1"/>
</dbReference>
<dbReference type="PANTHER" id="PTHR43283">
    <property type="entry name" value="BETA-LACTAMASE-RELATED"/>
    <property type="match status" value="1"/>
</dbReference>
<dbReference type="EMBL" id="WPHR01000026">
    <property type="protein sequence ID" value="MUZ75252.1"/>
    <property type="molecule type" value="Genomic_DNA"/>
</dbReference>
<evidence type="ECO:0000313" key="2">
    <source>
        <dbReference type="EMBL" id="MUZ75252.1"/>
    </source>
</evidence>
<evidence type="ECO:0000313" key="3">
    <source>
        <dbReference type="Proteomes" id="UP000477951"/>
    </source>
</evidence>
<reference evidence="2 3" key="1">
    <citation type="submission" date="2019-12" db="EMBL/GenBank/DDBJ databases">
        <title>Whole-genome sequencing of Allorhizobium vitis.</title>
        <authorList>
            <person name="Gan H.M."/>
            <person name="Szegedi E."/>
            <person name="Burr T."/>
            <person name="Savka M.A."/>
        </authorList>
    </citation>
    <scope>NUCLEOTIDE SEQUENCE [LARGE SCALE GENOMIC DNA]</scope>
    <source>
        <strain evidence="2 3">CG516</strain>
    </source>
</reference>
<gene>
    <name evidence="2" type="ORF">GOZ90_21415</name>
</gene>
<dbReference type="SUPFAM" id="SSF56601">
    <property type="entry name" value="beta-lactamase/transpeptidase-like"/>
    <property type="match status" value="1"/>
</dbReference>
<organism evidence="2 3">
    <name type="scientific">Agrobacterium vitis</name>
    <name type="common">Rhizobium vitis</name>
    <dbReference type="NCBI Taxonomy" id="373"/>
    <lineage>
        <taxon>Bacteria</taxon>
        <taxon>Pseudomonadati</taxon>
        <taxon>Pseudomonadota</taxon>
        <taxon>Alphaproteobacteria</taxon>
        <taxon>Hyphomicrobiales</taxon>
        <taxon>Rhizobiaceae</taxon>
        <taxon>Rhizobium/Agrobacterium group</taxon>
        <taxon>Agrobacterium</taxon>
    </lineage>
</organism>
<dbReference type="AlphaFoldDB" id="A0A6L6VP83"/>
<proteinExistence type="predicted"/>
<dbReference type="InterPro" id="IPR050789">
    <property type="entry name" value="Diverse_Enzym_Activities"/>
</dbReference>
<dbReference type="PANTHER" id="PTHR43283:SF7">
    <property type="entry name" value="BETA-LACTAMASE-RELATED DOMAIN-CONTAINING PROTEIN"/>
    <property type="match status" value="1"/>
</dbReference>
<sequence length="329" mass="36547">MIASVAICSYQTPVSAESWPQANAQSLGWSPEKLQAARGFSEKLRPTAVIVVQDGKVIANWGDVSRKVNIASVRKSLLSALFGIAIEDKKISLSSTLSELVVDDLPPALTEGEKQATVRDLMMARSGIYHRAAYETAEIRRTRPKRGSHSPGSFWFYNNWDFNALGSIYIKETGEDIFKSFARKIAAPIEMEDFSARDGSYARESVSDHPAYVFKMSARDLARFGQVYLDHGTWRGKQVIPSAWVEESTTPLSSPTGHNSGYGYMWWTLRTDMWGQGGAFNAGYGGQVVAYIPGKRLVVVQTVDLRDNPRGIEMRDFFVFLKKLEAASP</sequence>
<dbReference type="Proteomes" id="UP000477951">
    <property type="component" value="Unassembled WGS sequence"/>
</dbReference>
<name>A0A6L6VP83_AGRVI</name>
<feature type="domain" description="Beta-lactamase-related" evidence="1">
    <location>
        <begin position="47"/>
        <end position="302"/>
    </location>
</feature>
<accession>A0A6L6VP83</accession>
<comment type="caution">
    <text evidence="2">The sequence shown here is derived from an EMBL/GenBank/DDBJ whole genome shotgun (WGS) entry which is preliminary data.</text>
</comment>
<dbReference type="Pfam" id="PF00144">
    <property type="entry name" value="Beta-lactamase"/>
    <property type="match status" value="1"/>
</dbReference>
<keyword evidence="2" id="KW-0378">Hydrolase</keyword>